<dbReference type="OrthoDB" id="2426295at2"/>
<dbReference type="EMBL" id="WKKI01000005">
    <property type="protein sequence ID" value="MRX71510.1"/>
    <property type="molecule type" value="Genomic_DNA"/>
</dbReference>
<dbReference type="PRINTS" id="PR01438">
    <property type="entry name" value="UNVRSLSTRESS"/>
</dbReference>
<gene>
    <name evidence="4" type="ORF">GJU40_04885</name>
</gene>
<keyword evidence="5" id="KW-1185">Reference proteome</keyword>
<evidence type="ECO:0000313" key="4">
    <source>
        <dbReference type="EMBL" id="MRX71510.1"/>
    </source>
</evidence>
<dbReference type="CDD" id="cd00293">
    <property type="entry name" value="USP-like"/>
    <property type="match status" value="1"/>
</dbReference>
<dbReference type="PANTHER" id="PTHR46268:SF6">
    <property type="entry name" value="UNIVERSAL STRESS PROTEIN UP12"/>
    <property type="match status" value="1"/>
</dbReference>
<reference evidence="4 5" key="1">
    <citation type="submission" date="2019-11" db="EMBL/GenBank/DDBJ databases">
        <title>Bacillus lacus genome.</title>
        <authorList>
            <person name="Allen C.J."/>
            <person name="Newman J.D."/>
        </authorList>
    </citation>
    <scope>NUCLEOTIDE SEQUENCE [LARGE SCALE GENOMIC DNA]</scope>
    <source>
        <strain evidence="4 5">KCTC 33946</strain>
    </source>
</reference>
<dbReference type="InterPro" id="IPR006015">
    <property type="entry name" value="Universal_stress_UspA"/>
</dbReference>
<organism evidence="4 5">
    <name type="scientific">Metabacillus lacus</name>
    <dbReference type="NCBI Taxonomy" id="1983721"/>
    <lineage>
        <taxon>Bacteria</taxon>
        <taxon>Bacillati</taxon>
        <taxon>Bacillota</taxon>
        <taxon>Bacilli</taxon>
        <taxon>Bacillales</taxon>
        <taxon>Bacillaceae</taxon>
        <taxon>Metabacillus</taxon>
    </lineage>
</organism>
<dbReference type="InterPro" id="IPR014729">
    <property type="entry name" value="Rossmann-like_a/b/a_fold"/>
</dbReference>
<evidence type="ECO:0000259" key="3">
    <source>
        <dbReference type="Pfam" id="PF00582"/>
    </source>
</evidence>
<name>A0A7X2LWI4_9BACI</name>
<feature type="region of interest" description="Disordered" evidence="2">
    <location>
        <begin position="77"/>
        <end position="98"/>
    </location>
</feature>
<feature type="compositionally biased region" description="Polar residues" evidence="2">
    <location>
        <begin position="81"/>
        <end position="92"/>
    </location>
</feature>
<dbReference type="Pfam" id="PF00582">
    <property type="entry name" value="Usp"/>
    <property type="match status" value="2"/>
</dbReference>
<dbReference type="SUPFAM" id="SSF52402">
    <property type="entry name" value="Adenine nucleotide alpha hydrolases-like"/>
    <property type="match status" value="1"/>
</dbReference>
<sequence length="178" mass="19324">MNPVKHLMVAYDGNVDSKQALKLGIDLSKQLEAHLSVVHVHKDSAANPMEEPISPLPPNGYLADNLQSYPIRSSVDVGSNIYPQENNGNNPSRPLVHDDSSSEVVSEARMILEENNCAGDIKIIEGDPSDVLPSYANEVNADLIIMGSRDISGLKRMIFGSVSEKVSHRSNIPVLIAK</sequence>
<accession>A0A7X2LWI4</accession>
<evidence type="ECO:0000256" key="1">
    <source>
        <dbReference type="ARBA" id="ARBA00008791"/>
    </source>
</evidence>
<protein>
    <submittedName>
        <fullName evidence="4">Universal stress protein</fullName>
    </submittedName>
</protein>
<dbReference type="PANTHER" id="PTHR46268">
    <property type="entry name" value="STRESS RESPONSE PROTEIN NHAX"/>
    <property type="match status" value="1"/>
</dbReference>
<dbReference type="InterPro" id="IPR006016">
    <property type="entry name" value="UspA"/>
</dbReference>
<dbReference type="Proteomes" id="UP000448867">
    <property type="component" value="Unassembled WGS sequence"/>
</dbReference>
<dbReference type="Gene3D" id="3.40.50.620">
    <property type="entry name" value="HUPs"/>
    <property type="match status" value="1"/>
</dbReference>
<evidence type="ECO:0000256" key="2">
    <source>
        <dbReference type="SAM" id="MobiDB-lite"/>
    </source>
</evidence>
<dbReference type="AlphaFoldDB" id="A0A7X2LWI4"/>
<feature type="domain" description="UspA" evidence="3">
    <location>
        <begin position="5"/>
        <end position="51"/>
    </location>
</feature>
<feature type="domain" description="UspA" evidence="3">
    <location>
        <begin position="109"/>
        <end position="178"/>
    </location>
</feature>
<proteinExistence type="inferred from homology"/>
<evidence type="ECO:0000313" key="5">
    <source>
        <dbReference type="Proteomes" id="UP000448867"/>
    </source>
</evidence>
<dbReference type="RefSeq" id="WP_154306644.1">
    <property type="nucleotide sequence ID" value="NZ_WKKI01000005.1"/>
</dbReference>
<comment type="caution">
    <text evidence="4">The sequence shown here is derived from an EMBL/GenBank/DDBJ whole genome shotgun (WGS) entry which is preliminary data.</text>
</comment>
<comment type="similarity">
    <text evidence="1">Belongs to the universal stress protein A family.</text>
</comment>